<protein>
    <recommendedName>
        <fullName evidence="3">Bet v1-like protein</fullName>
    </recommendedName>
</protein>
<dbReference type="RefSeq" id="XP_033461426.1">
    <property type="nucleotide sequence ID" value="XM_033608409.1"/>
</dbReference>
<evidence type="ECO:0000313" key="1">
    <source>
        <dbReference type="Proteomes" id="UP000504637"/>
    </source>
</evidence>
<dbReference type="OrthoDB" id="509124at2759"/>
<evidence type="ECO:0000313" key="2">
    <source>
        <dbReference type="RefSeq" id="XP_033461426.1"/>
    </source>
</evidence>
<accession>A0A6J3M8R6</accession>
<reference evidence="2" key="3">
    <citation type="submission" date="2025-08" db="UniProtKB">
        <authorList>
            <consortium name="RefSeq"/>
        </authorList>
    </citation>
    <scope>IDENTIFICATION</scope>
    <source>
        <strain evidence="2">CBS 342.82</strain>
    </source>
</reference>
<reference evidence="2" key="1">
    <citation type="submission" date="2020-01" db="EMBL/GenBank/DDBJ databases">
        <authorList>
            <consortium name="DOE Joint Genome Institute"/>
            <person name="Haridas S."/>
            <person name="Albert R."/>
            <person name="Binder M."/>
            <person name="Bloem J."/>
            <person name="Labutti K."/>
            <person name="Salamov A."/>
            <person name="Andreopoulos B."/>
            <person name="Baker S.E."/>
            <person name="Barry K."/>
            <person name="Bills G."/>
            <person name="Bluhm B.H."/>
            <person name="Cannon C."/>
            <person name="Castanera R."/>
            <person name="Culley D.E."/>
            <person name="Daum C."/>
            <person name="Ezra D."/>
            <person name="Gonzalez J.B."/>
            <person name="Henrissat B."/>
            <person name="Kuo A."/>
            <person name="Liang C."/>
            <person name="Lipzen A."/>
            <person name="Lutzoni F."/>
            <person name="Magnuson J."/>
            <person name="Mondo S."/>
            <person name="Nolan M."/>
            <person name="Ohm R."/>
            <person name="Pangilinan J."/>
            <person name="Park H.-J."/>
            <person name="Ramirez L."/>
            <person name="Alfaro M."/>
            <person name="Sun H."/>
            <person name="Tritt A."/>
            <person name="Yoshinaga Y."/>
            <person name="Zwiers L.-H."/>
            <person name="Turgeon B.G."/>
            <person name="Goodwin S.B."/>
            <person name="Spatafora J.W."/>
            <person name="Crous P.W."/>
            <person name="Grigoriev I.V."/>
        </authorList>
    </citation>
    <scope>NUCLEOTIDE SEQUENCE</scope>
    <source>
        <strain evidence="2">CBS 342.82</strain>
    </source>
</reference>
<organism evidence="2">
    <name type="scientific">Dissoconium aciculare CBS 342.82</name>
    <dbReference type="NCBI Taxonomy" id="1314786"/>
    <lineage>
        <taxon>Eukaryota</taxon>
        <taxon>Fungi</taxon>
        <taxon>Dikarya</taxon>
        <taxon>Ascomycota</taxon>
        <taxon>Pezizomycotina</taxon>
        <taxon>Dothideomycetes</taxon>
        <taxon>Dothideomycetidae</taxon>
        <taxon>Mycosphaerellales</taxon>
        <taxon>Dissoconiaceae</taxon>
        <taxon>Dissoconium</taxon>
    </lineage>
</organism>
<dbReference type="Gene3D" id="3.30.530.20">
    <property type="match status" value="1"/>
</dbReference>
<reference evidence="2" key="2">
    <citation type="submission" date="2020-04" db="EMBL/GenBank/DDBJ databases">
        <authorList>
            <consortium name="NCBI Genome Project"/>
        </authorList>
    </citation>
    <scope>NUCLEOTIDE SEQUENCE</scope>
    <source>
        <strain evidence="2">CBS 342.82</strain>
    </source>
</reference>
<proteinExistence type="predicted"/>
<dbReference type="PANTHER" id="PTHR36166:SF1">
    <property type="entry name" value="SRPBCC DOMAIN-CONTAINING PROTEIN"/>
    <property type="match status" value="1"/>
</dbReference>
<dbReference type="GeneID" id="54366209"/>
<dbReference type="Proteomes" id="UP000504637">
    <property type="component" value="Unplaced"/>
</dbReference>
<name>A0A6J3M8R6_9PEZI</name>
<dbReference type="CDD" id="cd07822">
    <property type="entry name" value="SRPBCC_4"/>
    <property type="match status" value="1"/>
</dbReference>
<dbReference type="Pfam" id="PF10604">
    <property type="entry name" value="Polyketide_cyc2"/>
    <property type="match status" value="1"/>
</dbReference>
<dbReference type="AlphaFoldDB" id="A0A6J3M8R6"/>
<gene>
    <name evidence="2" type="ORF">K489DRAFT_430348</name>
</gene>
<dbReference type="InterPro" id="IPR019587">
    <property type="entry name" value="Polyketide_cyclase/dehydratase"/>
</dbReference>
<dbReference type="SUPFAM" id="SSF55961">
    <property type="entry name" value="Bet v1-like"/>
    <property type="match status" value="1"/>
</dbReference>
<dbReference type="InterPro" id="IPR023393">
    <property type="entry name" value="START-like_dom_sf"/>
</dbReference>
<dbReference type="PANTHER" id="PTHR36166">
    <property type="entry name" value="CHROMOSOME 9, WHOLE GENOME SHOTGUN SEQUENCE"/>
    <property type="match status" value="1"/>
</dbReference>
<evidence type="ECO:0008006" key="3">
    <source>
        <dbReference type="Google" id="ProtNLM"/>
    </source>
</evidence>
<sequence>MTVIDTSIEIDRSPAEVRAIVLDFERMHEWHTSFLKVMQPLPKGTKTPEQLVAGDDMYLKFLMVGTNVKIVENSEKALTWEGGPALLFHGIHSLQFIPLDDGKRTLFKNGETFTGVFGQGAGLPGIKSNVSNLYDGYNKDLKKRAEQALGEAGVQA</sequence>
<keyword evidence="1" id="KW-1185">Reference proteome</keyword>